<dbReference type="Gene3D" id="3.40.50.2000">
    <property type="entry name" value="Glycogen Phosphorylase B"/>
    <property type="match status" value="2"/>
</dbReference>
<dbReference type="CDD" id="cd03794">
    <property type="entry name" value="GT4_WbuB-like"/>
    <property type="match status" value="1"/>
</dbReference>
<evidence type="ECO:0000259" key="4">
    <source>
        <dbReference type="Pfam" id="PF13579"/>
    </source>
</evidence>
<dbReference type="Pfam" id="PF13579">
    <property type="entry name" value="Glyco_trans_4_4"/>
    <property type="match status" value="1"/>
</dbReference>
<feature type="domain" description="Glycosyl transferase family 1" evidence="3">
    <location>
        <begin position="218"/>
        <end position="386"/>
    </location>
</feature>
<protein>
    <submittedName>
        <fullName evidence="5">Glycosyltransferase family 4 protein</fullName>
    </submittedName>
</protein>
<dbReference type="EMBL" id="CP106982">
    <property type="protein sequence ID" value="UYF93031.1"/>
    <property type="molecule type" value="Genomic_DNA"/>
</dbReference>
<dbReference type="PANTHER" id="PTHR12526:SF638">
    <property type="entry name" value="SPORE COAT PROTEIN SA"/>
    <property type="match status" value="1"/>
</dbReference>
<evidence type="ECO:0000256" key="1">
    <source>
        <dbReference type="ARBA" id="ARBA00022676"/>
    </source>
</evidence>
<organism evidence="5 6">
    <name type="scientific">Rhodococcus aetherivorans</name>
    <dbReference type="NCBI Taxonomy" id="191292"/>
    <lineage>
        <taxon>Bacteria</taxon>
        <taxon>Bacillati</taxon>
        <taxon>Actinomycetota</taxon>
        <taxon>Actinomycetes</taxon>
        <taxon>Mycobacteriales</taxon>
        <taxon>Nocardiaceae</taxon>
        <taxon>Rhodococcus</taxon>
    </lineage>
</organism>
<dbReference type="RefSeq" id="WP_231771891.1">
    <property type="nucleotide sequence ID" value="NZ_CP088969.1"/>
</dbReference>
<dbReference type="GeneID" id="83623063"/>
<keyword evidence="2" id="KW-0808">Transferase</keyword>
<dbReference type="Pfam" id="PF00534">
    <property type="entry name" value="Glycos_transf_1"/>
    <property type="match status" value="1"/>
</dbReference>
<evidence type="ECO:0000313" key="5">
    <source>
        <dbReference type="EMBL" id="UYF93031.1"/>
    </source>
</evidence>
<proteinExistence type="predicted"/>
<gene>
    <name evidence="5" type="ORF">OCS65_21565</name>
</gene>
<keyword evidence="1" id="KW-0328">Glycosyltransferase</keyword>
<dbReference type="GO" id="GO:0016757">
    <property type="term" value="F:glycosyltransferase activity"/>
    <property type="evidence" value="ECO:0007669"/>
    <property type="project" value="UniProtKB-KW"/>
</dbReference>
<evidence type="ECO:0000313" key="6">
    <source>
        <dbReference type="Proteomes" id="UP001163947"/>
    </source>
</evidence>
<feature type="domain" description="Glycosyltransferase subfamily 4-like N-terminal" evidence="4">
    <location>
        <begin position="20"/>
        <end position="204"/>
    </location>
</feature>
<evidence type="ECO:0000256" key="2">
    <source>
        <dbReference type="ARBA" id="ARBA00022679"/>
    </source>
</evidence>
<evidence type="ECO:0000259" key="3">
    <source>
        <dbReference type="Pfam" id="PF00534"/>
    </source>
</evidence>
<dbReference type="SUPFAM" id="SSF53756">
    <property type="entry name" value="UDP-Glycosyltransferase/glycogen phosphorylase"/>
    <property type="match status" value="1"/>
</dbReference>
<dbReference type="AlphaFoldDB" id="A0AA46NWG7"/>
<dbReference type="Proteomes" id="UP001163947">
    <property type="component" value="Chromosome"/>
</dbReference>
<dbReference type="InterPro" id="IPR028098">
    <property type="entry name" value="Glyco_trans_4-like_N"/>
</dbReference>
<sequence>MTGPKVRIAILGINFAPEPTGIAPYTTLLASGLAARGHEVEVLTGFPHYPQWKRLDGGFRFRSDEIEDRVRIRRFGHHVPRGATAVGRALMEMSFGLQLLLARWNGPDVVLCVSPPLLAAGLSVVRARLSWRRPAIGVIVHDLYSRGVVEAAALSGLSACVAQAVESAFLRSADGIVVIHDGFAQILEEHLGVDRRRIRTIRNWNHVAPPDPAASSAFRAAHGWDSDEVVILHAGNMGTKQGLENVVAAARLASREGRRVRFVLLGDGNQRVRLEAAGAGIPTLQFLPPVTEEDFPSALGAADVLLVNERPGVAQMAVPSKLTSYFNSGKPVLAATDADGFTATEIAASGAGIRIPADRPDLLLREAVRLGTDGALAAHMGEQGRRYCATTLSTYEALERYEKWIGDLVRESRRQRSR</sequence>
<reference evidence="5" key="1">
    <citation type="submission" date="2022-09" db="EMBL/GenBank/DDBJ databases">
        <title>The genome sequence of Rhodococcus aetherivorans N1.</title>
        <authorList>
            <person name="Jiang W."/>
        </authorList>
    </citation>
    <scope>NUCLEOTIDE SEQUENCE</scope>
    <source>
        <strain evidence="5">N1</strain>
    </source>
</reference>
<name>A0AA46NWG7_9NOCA</name>
<accession>A0AA46NWG7</accession>
<dbReference type="PANTHER" id="PTHR12526">
    <property type="entry name" value="GLYCOSYLTRANSFERASE"/>
    <property type="match status" value="1"/>
</dbReference>
<dbReference type="InterPro" id="IPR001296">
    <property type="entry name" value="Glyco_trans_1"/>
</dbReference>